<evidence type="ECO:0000256" key="1">
    <source>
        <dbReference type="SAM" id="MobiDB-lite"/>
    </source>
</evidence>
<feature type="compositionally biased region" description="Basic and acidic residues" evidence="1">
    <location>
        <begin position="145"/>
        <end position="159"/>
    </location>
</feature>
<dbReference type="AlphaFoldDB" id="A0A9Q0GWC7"/>
<keyword evidence="3" id="KW-1185">Reference proteome</keyword>
<feature type="compositionally biased region" description="Polar residues" evidence="1">
    <location>
        <begin position="176"/>
        <end position="188"/>
    </location>
</feature>
<feature type="compositionally biased region" description="Basic residues" evidence="1">
    <location>
        <begin position="133"/>
        <end position="144"/>
    </location>
</feature>
<protein>
    <submittedName>
        <fullName evidence="2">Uncharacterized protein</fullName>
    </submittedName>
</protein>
<gene>
    <name evidence="2" type="ORF">NE237_030527</name>
</gene>
<name>A0A9Q0GWC7_9MAGN</name>
<organism evidence="2 3">
    <name type="scientific">Protea cynaroides</name>
    <dbReference type="NCBI Taxonomy" id="273540"/>
    <lineage>
        <taxon>Eukaryota</taxon>
        <taxon>Viridiplantae</taxon>
        <taxon>Streptophyta</taxon>
        <taxon>Embryophyta</taxon>
        <taxon>Tracheophyta</taxon>
        <taxon>Spermatophyta</taxon>
        <taxon>Magnoliopsida</taxon>
        <taxon>Proteales</taxon>
        <taxon>Proteaceae</taxon>
        <taxon>Protea</taxon>
    </lineage>
</organism>
<feature type="region of interest" description="Disordered" evidence="1">
    <location>
        <begin position="68"/>
        <end position="92"/>
    </location>
</feature>
<reference evidence="2" key="1">
    <citation type="journal article" date="2023" name="Plant J.">
        <title>The genome of the king protea, Protea cynaroides.</title>
        <authorList>
            <person name="Chang J."/>
            <person name="Duong T.A."/>
            <person name="Schoeman C."/>
            <person name="Ma X."/>
            <person name="Roodt D."/>
            <person name="Barker N."/>
            <person name="Li Z."/>
            <person name="Van de Peer Y."/>
            <person name="Mizrachi E."/>
        </authorList>
    </citation>
    <scope>NUCLEOTIDE SEQUENCE</scope>
    <source>
        <tissue evidence="2">Young leaves</tissue>
    </source>
</reference>
<evidence type="ECO:0000313" key="3">
    <source>
        <dbReference type="Proteomes" id="UP001141806"/>
    </source>
</evidence>
<dbReference type="EMBL" id="JAMYWD010000012">
    <property type="protein sequence ID" value="KAJ4953695.1"/>
    <property type="molecule type" value="Genomic_DNA"/>
</dbReference>
<comment type="caution">
    <text evidence="2">The sequence shown here is derived from an EMBL/GenBank/DDBJ whole genome shotgun (WGS) entry which is preliminary data.</text>
</comment>
<feature type="compositionally biased region" description="Basic and acidic residues" evidence="1">
    <location>
        <begin position="68"/>
        <end position="79"/>
    </location>
</feature>
<dbReference type="Proteomes" id="UP001141806">
    <property type="component" value="Unassembled WGS sequence"/>
</dbReference>
<feature type="region of interest" description="Disordered" evidence="1">
    <location>
        <begin position="129"/>
        <end position="199"/>
    </location>
</feature>
<sequence length="199" mass="22553">MIEQICKDTIGVVEGVERDPMVDEMDNLGVPEAQEDVCARLPEVALTMIAVGMDDQREDDIDPMREELRQNRTGRRDARASGSTGEVHDRVANPNLVSHRGERLMENNDPTFTETALCGTNYLEVREDEGNRRNTRQMRKRRRWMWQEKGKDVTNDQHSLRQGTGNDRTAELPSFTVRNVSTGRASSNLEDRPPQGTSG</sequence>
<accession>A0A9Q0GWC7</accession>
<proteinExistence type="predicted"/>
<evidence type="ECO:0000313" key="2">
    <source>
        <dbReference type="EMBL" id="KAJ4953695.1"/>
    </source>
</evidence>